<dbReference type="InterPro" id="IPR007351">
    <property type="entry name" value="YjbR"/>
</dbReference>
<dbReference type="EMBL" id="CYSB01000009">
    <property type="protein sequence ID" value="CUH63866.1"/>
    <property type="molecule type" value="Genomic_DNA"/>
</dbReference>
<proteinExistence type="predicted"/>
<dbReference type="InterPro" id="IPR038056">
    <property type="entry name" value="YjbR-like_sf"/>
</dbReference>
<dbReference type="SUPFAM" id="SSF142906">
    <property type="entry name" value="YjbR-like"/>
    <property type="match status" value="1"/>
</dbReference>
<accession>A0A0N7LUL9</accession>
<keyword evidence="3" id="KW-1185">Reference proteome</keyword>
<dbReference type="Pfam" id="PF04237">
    <property type="entry name" value="YjbR"/>
    <property type="match status" value="1"/>
</dbReference>
<reference evidence="1 3" key="2">
    <citation type="submission" date="2015-09" db="EMBL/GenBank/DDBJ databases">
        <authorList>
            <person name="Rodrigo-Torres L."/>
            <person name="Arahal D.R."/>
        </authorList>
    </citation>
    <scope>NUCLEOTIDE SEQUENCE [LARGE SCALE GENOMIC DNA]</scope>
    <source>
        <strain evidence="1 3">CECT 5118</strain>
    </source>
</reference>
<name>A0A0N7LUL9_9RHOB</name>
<evidence type="ECO:0000313" key="4">
    <source>
        <dbReference type="Proteomes" id="UP000051887"/>
    </source>
</evidence>
<dbReference type="PANTHER" id="PTHR35145">
    <property type="entry name" value="CYTOPLASMIC PROTEIN-RELATED"/>
    <property type="match status" value="1"/>
</dbReference>
<dbReference type="Proteomes" id="UP000051887">
    <property type="component" value="Unassembled WGS sequence"/>
</dbReference>
<dbReference type="PANTHER" id="PTHR35145:SF1">
    <property type="entry name" value="CYTOPLASMIC PROTEIN"/>
    <property type="match status" value="1"/>
</dbReference>
<gene>
    <name evidence="1" type="ORF">TL5118_00644</name>
    <name evidence="2" type="ORF">TL5120_02512</name>
</gene>
<sequence>MTRDEFNQFCAGLTATSHVVQWGDSDVWKVADKVFAICGWAEGRDAFTFKVTQLGFEVLSDMPGLRPAPYLASRGMSWIQQHGAPGLSDSELKQHLIASYELVAEGLSKKKRRALGIPIPGEDG</sequence>
<evidence type="ECO:0008006" key="5">
    <source>
        <dbReference type="Google" id="ProtNLM"/>
    </source>
</evidence>
<dbReference type="InterPro" id="IPR058532">
    <property type="entry name" value="YjbR/MT2646/Rv2570-like"/>
</dbReference>
<reference evidence="2 4" key="1">
    <citation type="submission" date="2015-09" db="EMBL/GenBank/DDBJ databases">
        <authorList>
            <consortium name="Swine Surveillance"/>
        </authorList>
    </citation>
    <scope>NUCLEOTIDE SEQUENCE [LARGE SCALE GENOMIC DNA]</scope>
    <source>
        <strain evidence="2 4">5120</strain>
    </source>
</reference>
<dbReference type="Proteomes" id="UP000051086">
    <property type="component" value="Unassembled WGS sequence"/>
</dbReference>
<dbReference type="Gene3D" id="3.90.1150.30">
    <property type="match status" value="1"/>
</dbReference>
<evidence type="ECO:0000313" key="1">
    <source>
        <dbReference type="EMBL" id="CUH63866.1"/>
    </source>
</evidence>
<evidence type="ECO:0000313" key="2">
    <source>
        <dbReference type="EMBL" id="CUH72715.1"/>
    </source>
</evidence>
<protein>
    <recommendedName>
        <fullName evidence="5">MmcQ/YjbR family DNA-binding protein</fullName>
    </recommendedName>
</protein>
<dbReference type="OrthoDB" id="9804614at2"/>
<evidence type="ECO:0000313" key="3">
    <source>
        <dbReference type="Proteomes" id="UP000051086"/>
    </source>
</evidence>
<dbReference type="RefSeq" id="WP_058243893.1">
    <property type="nucleotide sequence ID" value="NZ_CYSB01000009.1"/>
</dbReference>
<dbReference type="EMBL" id="CYSC01000034">
    <property type="protein sequence ID" value="CUH72715.1"/>
    <property type="molecule type" value="Genomic_DNA"/>
</dbReference>
<organism evidence="2 4">
    <name type="scientific">Thalassovita autumnalis</name>
    <dbReference type="NCBI Taxonomy" id="2072972"/>
    <lineage>
        <taxon>Bacteria</taxon>
        <taxon>Pseudomonadati</taxon>
        <taxon>Pseudomonadota</taxon>
        <taxon>Alphaproteobacteria</taxon>
        <taxon>Rhodobacterales</taxon>
        <taxon>Roseobacteraceae</taxon>
        <taxon>Thalassovita</taxon>
    </lineage>
</organism>
<dbReference type="AlphaFoldDB" id="A0A0N7LUL9"/>